<accession>A0A517LCU5</accession>
<feature type="compositionally biased region" description="Polar residues" evidence="1">
    <location>
        <begin position="1045"/>
        <end position="1058"/>
    </location>
</feature>
<sequence length="1352" mass="144696">MSHSDINEDHVVMAEQIAQDGLKEDKSVGALASTGTIAHTESTPNGPGQPPSNHTGNGKVERADVPGKRTSGDAAGSTETQESNETGTDNSDGAQLDNAVVDGSNSSDSDGNDAKDAKGHVRSGSVKKPTSFKSVSVTKNFLAKAATAQPVVRSGEKGSATTNGPSPTLTAATAKPRLVAKLGTGGNGLRAGGTSKLNGASGPDASKVWNKNRPTAPAPRKNFTDEELQTKYGIHLATRLQSDEAGKDPKWADIDEDEDDWAPETVEWMDGTKSSVVTADSQVMPPAPEEKKPSPAVQPVDAPKQVVASKPAPSTAKTILKPGASTSASSKPGSLVLKGAPEKPSLVAKPPAPAPAKSPWAPLPPVEKVSPVVINPPIQQQPPASRFQRDPHGFDSLAPSAASPAKEIAADDFSRSWREERGSKELFNSQSGRYEPVADGGRRNSRQDHSYRQQPAVLQRPPHSQQQGGGPAEPSSAFQTSRSTGGEPGSWSRRRASSNLSGGSGRRPSVARLQDLPLRVDGLASMSSIAVESPKQVFATTERSTQGSQGQLTRTSSNAANEADAVGDMPPPSAPVSSAVPYEETVARQQRLMREKIERAKLAKQREKEREAEEQAARQERLKQKLAALEASNSALETKEMSKKSIPEVVKSPPQPKPALATVPPKPPMPTAEGEVAQYGSMKVHPSHPVKKPGMTDASTNNKQTSDTQDSRQPMSPRKQVVRPTSQGPQNAGAEKIPKRLPDPTSEKISGPTWKSSNTPTETPTWPNNTSMPAHSVPGASVWGPPSNNKALGNGTFATHPHATFSHSHFDNRQNLHNTPPGMSMAHGPIAPPQQQQHLNTKAHAVVQSGSSFNNPNLSHRSHQNPQASQSTSPSNHSNPPTNQPHTKPPSDTMGNQSALHHTASRDAAARGAAKDSDRPKWTTHVFAPADSVSTPAAWGHFSVTDGPQRTAQSKIWDAQDKMKRALSREAVDQLAQDESTTESKMPDIRCSLSESPTEIIHHFSANGKLIGEKRYPLGHKFPPGFNAVKEWKEQWLVDHAQAPSTSVLNSSEQSTTAPLPAAPKSRYFGKDKEEPEESKEAENIDFEAPPPPEGGDHPAFVGNTAKPVVRVPRKITINLPRGAASVASAPPTPILDRIGNLLKEDRLKVVKPASKDTLEEAPAAAVISLPGKLAAAYQQAEQATEWYATKPTDEDFFEPPVFASKPVVRVSNVSHHNHQFGYQHELDFMVPWEQEVLDVSTATGEEELFVRDLKQMNRVWIRIPGTNRGTFAMQPAPGSPPRNNSRRVGPAKSNPYTAKNTNSTGPRKSPPQFGGQQPAPKPRNPSHWNNSNPRNSGTNWANSKRSFVGAQ</sequence>
<feature type="compositionally biased region" description="Basic and acidic residues" evidence="1">
    <location>
        <begin position="1069"/>
        <end position="1083"/>
    </location>
</feature>
<proteinExistence type="predicted"/>
<reference evidence="2 3" key="1">
    <citation type="submission" date="2019-07" db="EMBL/GenBank/DDBJ databases">
        <title>Finished genome of Venturia effusa.</title>
        <authorList>
            <person name="Young C.A."/>
            <person name="Cox M.P."/>
            <person name="Ganley A.R.D."/>
            <person name="David W.J."/>
        </authorList>
    </citation>
    <scope>NUCLEOTIDE SEQUENCE [LARGE SCALE GENOMIC DNA]</scope>
    <source>
        <strain evidence="3">albino</strain>
    </source>
</reference>
<feature type="compositionally biased region" description="Basic and acidic residues" evidence="1">
    <location>
        <begin position="736"/>
        <end position="746"/>
    </location>
</feature>
<feature type="region of interest" description="Disordered" evidence="1">
    <location>
        <begin position="597"/>
        <end position="921"/>
    </location>
</feature>
<evidence type="ECO:0000313" key="2">
    <source>
        <dbReference type="EMBL" id="QDS73453.1"/>
    </source>
</evidence>
<organism evidence="2 3">
    <name type="scientific">Venturia effusa</name>
    <dbReference type="NCBI Taxonomy" id="50376"/>
    <lineage>
        <taxon>Eukaryota</taxon>
        <taxon>Fungi</taxon>
        <taxon>Dikarya</taxon>
        <taxon>Ascomycota</taxon>
        <taxon>Pezizomycotina</taxon>
        <taxon>Dothideomycetes</taxon>
        <taxon>Pleosporomycetidae</taxon>
        <taxon>Venturiales</taxon>
        <taxon>Venturiaceae</taxon>
        <taxon>Venturia</taxon>
    </lineage>
</organism>
<feature type="compositionally biased region" description="Low complexity" evidence="1">
    <location>
        <begin position="97"/>
        <end position="109"/>
    </location>
</feature>
<feature type="region of interest" description="Disordered" evidence="1">
    <location>
        <begin position="1269"/>
        <end position="1352"/>
    </location>
</feature>
<feature type="compositionally biased region" description="Polar residues" evidence="1">
    <location>
        <begin position="272"/>
        <end position="281"/>
    </location>
</feature>
<evidence type="ECO:0000256" key="1">
    <source>
        <dbReference type="SAM" id="MobiDB-lite"/>
    </source>
</evidence>
<feature type="compositionally biased region" description="Polar residues" evidence="1">
    <location>
        <begin position="697"/>
        <end position="714"/>
    </location>
</feature>
<feature type="compositionally biased region" description="Basic and acidic residues" evidence="1">
    <location>
        <begin position="904"/>
        <end position="921"/>
    </location>
</feature>
<feature type="compositionally biased region" description="Polar residues" evidence="1">
    <location>
        <begin position="33"/>
        <end position="56"/>
    </location>
</feature>
<gene>
    <name evidence="2" type="ORF">FKW77_008846</name>
</gene>
<dbReference type="OrthoDB" id="5416983at2759"/>
<feature type="compositionally biased region" description="Polar residues" evidence="1">
    <location>
        <begin position="77"/>
        <end position="93"/>
    </location>
</feature>
<feature type="region of interest" description="Disordered" evidence="1">
    <location>
        <begin position="1045"/>
        <end position="1098"/>
    </location>
</feature>
<feature type="compositionally biased region" description="Basic and acidic residues" evidence="1">
    <location>
        <begin position="241"/>
        <end position="253"/>
    </location>
</feature>
<feature type="compositionally biased region" description="Low complexity" evidence="1">
    <location>
        <begin position="626"/>
        <end position="636"/>
    </location>
</feature>
<keyword evidence="3" id="KW-1185">Reference proteome</keyword>
<name>A0A517LCU5_9PEZI</name>
<feature type="compositionally biased region" description="Low complexity" evidence="1">
    <location>
        <begin position="869"/>
        <end position="886"/>
    </location>
</feature>
<feature type="compositionally biased region" description="Basic and acidic residues" evidence="1">
    <location>
        <begin position="408"/>
        <end position="424"/>
    </location>
</feature>
<feature type="compositionally biased region" description="Basic and acidic residues" evidence="1">
    <location>
        <begin position="637"/>
        <end position="646"/>
    </location>
</feature>
<feature type="compositionally biased region" description="Basic and acidic residues" evidence="1">
    <location>
        <begin position="440"/>
        <end position="451"/>
    </location>
</feature>
<protein>
    <submittedName>
        <fullName evidence="2">Uncharacterized protein</fullName>
    </submittedName>
</protein>
<feature type="compositionally biased region" description="Polar residues" evidence="1">
    <location>
        <begin position="159"/>
        <end position="171"/>
    </location>
</feature>
<feature type="compositionally biased region" description="Polar residues" evidence="1">
    <location>
        <begin position="1327"/>
        <end position="1346"/>
    </location>
</feature>
<feature type="compositionally biased region" description="Basic and acidic residues" evidence="1">
    <location>
        <begin position="59"/>
        <end position="71"/>
    </location>
</feature>
<feature type="compositionally biased region" description="Low complexity" evidence="1">
    <location>
        <begin position="756"/>
        <end position="771"/>
    </location>
</feature>
<dbReference type="Proteomes" id="UP000316270">
    <property type="component" value="Chromosome 9"/>
</dbReference>
<feature type="compositionally biased region" description="Pro residues" evidence="1">
    <location>
        <begin position="350"/>
        <end position="365"/>
    </location>
</feature>
<feature type="compositionally biased region" description="Basic and acidic residues" evidence="1">
    <location>
        <begin position="597"/>
        <end position="623"/>
    </location>
</feature>
<feature type="region of interest" description="Disordered" evidence="1">
    <location>
        <begin position="1"/>
        <end position="515"/>
    </location>
</feature>
<feature type="compositionally biased region" description="Low complexity" evidence="1">
    <location>
        <begin position="371"/>
        <end position="383"/>
    </location>
</feature>
<evidence type="ECO:0000313" key="3">
    <source>
        <dbReference type="Proteomes" id="UP000316270"/>
    </source>
</evidence>
<feature type="compositionally biased region" description="Polar residues" evidence="1">
    <location>
        <begin position="1295"/>
        <end position="1307"/>
    </location>
</feature>
<dbReference type="STRING" id="50376.A0A517LCU5"/>
<dbReference type="EMBL" id="CP042193">
    <property type="protein sequence ID" value="QDS73453.1"/>
    <property type="molecule type" value="Genomic_DNA"/>
</dbReference>
<feature type="compositionally biased region" description="Basic and acidic residues" evidence="1">
    <location>
        <begin position="1"/>
        <end position="12"/>
    </location>
</feature>
<feature type="compositionally biased region" description="Polar residues" evidence="1">
    <location>
        <begin position="848"/>
        <end position="868"/>
    </location>
</feature>
<feature type="region of interest" description="Disordered" evidence="1">
    <location>
        <begin position="534"/>
        <end position="581"/>
    </location>
</feature>
<feature type="compositionally biased region" description="Polar residues" evidence="1">
    <location>
        <begin position="538"/>
        <end position="560"/>
    </location>
</feature>